<dbReference type="GO" id="GO:0005524">
    <property type="term" value="F:ATP binding"/>
    <property type="evidence" value="ECO:0007669"/>
    <property type="project" value="InterPro"/>
</dbReference>
<dbReference type="AlphaFoldDB" id="A0A067NVD6"/>
<dbReference type="GO" id="GO:0007165">
    <property type="term" value="P:signal transduction"/>
    <property type="evidence" value="ECO:0007669"/>
    <property type="project" value="TreeGrafter"/>
</dbReference>
<dbReference type="InterPro" id="IPR001245">
    <property type="entry name" value="Ser-Thr/Tyr_kinase_cat_dom"/>
</dbReference>
<dbReference type="InterPro" id="IPR008271">
    <property type="entry name" value="Ser/Thr_kinase_AS"/>
</dbReference>
<dbReference type="InterPro" id="IPR000719">
    <property type="entry name" value="Prot_kinase_dom"/>
</dbReference>
<gene>
    <name evidence="2" type="ORF">PLEOSDRAFT_1034418</name>
</gene>
<dbReference type="GO" id="GO:0005737">
    <property type="term" value="C:cytoplasm"/>
    <property type="evidence" value="ECO:0007669"/>
    <property type="project" value="TreeGrafter"/>
</dbReference>
<proteinExistence type="predicted"/>
<dbReference type="SUPFAM" id="SSF56112">
    <property type="entry name" value="Protein kinase-like (PK-like)"/>
    <property type="match status" value="1"/>
</dbReference>
<feature type="non-terminal residue" evidence="2">
    <location>
        <position position="1"/>
    </location>
</feature>
<dbReference type="InterPro" id="IPR050167">
    <property type="entry name" value="Ser_Thr_protein_kinase"/>
</dbReference>
<protein>
    <recommendedName>
        <fullName evidence="1">Protein kinase domain-containing protein</fullName>
    </recommendedName>
</protein>
<dbReference type="PIRSF" id="PIRSF000654">
    <property type="entry name" value="Integrin-linked_kinase"/>
    <property type="match status" value="1"/>
</dbReference>
<dbReference type="HOGENOM" id="CLU_000288_7_18_1"/>
<dbReference type="STRING" id="1137138.A0A067NVD6"/>
<name>A0A067NVD6_PLEO1</name>
<evidence type="ECO:0000313" key="3">
    <source>
        <dbReference type="Proteomes" id="UP000027073"/>
    </source>
</evidence>
<dbReference type="PANTHER" id="PTHR23257">
    <property type="entry name" value="SERINE-THREONINE PROTEIN KINASE"/>
    <property type="match status" value="1"/>
</dbReference>
<dbReference type="GO" id="GO:0004672">
    <property type="term" value="F:protein kinase activity"/>
    <property type="evidence" value="ECO:0007669"/>
    <property type="project" value="InterPro"/>
</dbReference>
<dbReference type="VEuPathDB" id="FungiDB:PLEOSDRAFT_1034418"/>
<evidence type="ECO:0000313" key="2">
    <source>
        <dbReference type="EMBL" id="KDQ32043.1"/>
    </source>
</evidence>
<sequence length="308" mass="34923">RQVKEPGIRSGLSQNLSDLLSDLEEQLPDMNLQSSEIRRLSTTPISTSLRVDVYEGLYLERRKVSIRELRTATVNDHTLRRFEREVKIWDQVWKLDRGRHILPFYGFCISDGVRPCTISQWQQNGSAISYVKLHDTQIDYKVLIKGIAQGVQILHEMNPPIVHGDLKGENIMISDAGSPLIANFGLSKIIEDIGAEVTYSGSLDESYRWFAPEIFDGQPMMATMSDIYSLAMTIYELLTHERPFSDLKLNHSVSTLIVEGRRPPRPNSAEVVQRGLDDSLWGLVTQCWQGDPLLRPTISEAITSLDKI</sequence>
<dbReference type="Proteomes" id="UP000027073">
    <property type="component" value="Unassembled WGS sequence"/>
</dbReference>
<accession>A0A067NVD6</accession>
<dbReference type="OrthoDB" id="26722at2759"/>
<evidence type="ECO:0000259" key="1">
    <source>
        <dbReference type="PROSITE" id="PS50011"/>
    </source>
</evidence>
<dbReference type="Gene3D" id="1.10.510.10">
    <property type="entry name" value="Transferase(Phosphotransferase) domain 1"/>
    <property type="match status" value="1"/>
</dbReference>
<dbReference type="EMBL" id="KL198005">
    <property type="protein sequence ID" value="KDQ32043.1"/>
    <property type="molecule type" value="Genomic_DNA"/>
</dbReference>
<dbReference type="InterPro" id="IPR011009">
    <property type="entry name" value="Kinase-like_dom_sf"/>
</dbReference>
<dbReference type="InParanoid" id="A0A067NVD6"/>
<reference evidence="3" key="1">
    <citation type="journal article" date="2014" name="Proc. Natl. Acad. Sci. U.S.A.">
        <title>Extensive sampling of basidiomycete genomes demonstrates inadequacy of the white-rot/brown-rot paradigm for wood decay fungi.</title>
        <authorList>
            <person name="Riley R."/>
            <person name="Salamov A.A."/>
            <person name="Brown D.W."/>
            <person name="Nagy L.G."/>
            <person name="Floudas D."/>
            <person name="Held B.W."/>
            <person name="Levasseur A."/>
            <person name="Lombard V."/>
            <person name="Morin E."/>
            <person name="Otillar R."/>
            <person name="Lindquist E.A."/>
            <person name="Sun H."/>
            <person name="LaButti K.M."/>
            <person name="Schmutz J."/>
            <person name="Jabbour D."/>
            <person name="Luo H."/>
            <person name="Baker S.E."/>
            <person name="Pisabarro A.G."/>
            <person name="Walton J.D."/>
            <person name="Blanchette R.A."/>
            <person name="Henrissat B."/>
            <person name="Martin F."/>
            <person name="Cullen D."/>
            <person name="Hibbett D.S."/>
            <person name="Grigoriev I.V."/>
        </authorList>
    </citation>
    <scope>NUCLEOTIDE SEQUENCE [LARGE SCALE GENOMIC DNA]</scope>
    <source>
        <strain evidence="3">PC15</strain>
    </source>
</reference>
<feature type="domain" description="Protein kinase" evidence="1">
    <location>
        <begin position="34"/>
        <end position="308"/>
    </location>
</feature>
<organism evidence="2 3">
    <name type="scientific">Pleurotus ostreatus (strain PC15)</name>
    <name type="common">Oyster mushroom</name>
    <dbReference type="NCBI Taxonomy" id="1137138"/>
    <lineage>
        <taxon>Eukaryota</taxon>
        <taxon>Fungi</taxon>
        <taxon>Dikarya</taxon>
        <taxon>Basidiomycota</taxon>
        <taxon>Agaricomycotina</taxon>
        <taxon>Agaricomycetes</taxon>
        <taxon>Agaricomycetidae</taxon>
        <taxon>Agaricales</taxon>
        <taxon>Pleurotineae</taxon>
        <taxon>Pleurotaceae</taxon>
        <taxon>Pleurotus</taxon>
    </lineage>
</organism>
<dbReference type="PROSITE" id="PS50011">
    <property type="entry name" value="PROTEIN_KINASE_DOM"/>
    <property type="match status" value="1"/>
</dbReference>
<dbReference type="SMART" id="SM00220">
    <property type="entry name" value="S_TKc"/>
    <property type="match status" value="1"/>
</dbReference>
<dbReference type="Pfam" id="PF07714">
    <property type="entry name" value="PK_Tyr_Ser-Thr"/>
    <property type="match status" value="1"/>
</dbReference>
<dbReference type="PROSITE" id="PS00108">
    <property type="entry name" value="PROTEIN_KINASE_ST"/>
    <property type="match status" value="1"/>
</dbReference>